<organism evidence="5 6">
    <name type="scientific">Iodobacter arcticus</name>
    <dbReference type="NCBI Taxonomy" id="590593"/>
    <lineage>
        <taxon>Bacteria</taxon>
        <taxon>Pseudomonadati</taxon>
        <taxon>Pseudomonadota</taxon>
        <taxon>Betaproteobacteria</taxon>
        <taxon>Neisseriales</taxon>
        <taxon>Chitinibacteraceae</taxon>
        <taxon>Iodobacter</taxon>
    </lineage>
</organism>
<dbReference type="Gene3D" id="1.25.40.20">
    <property type="entry name" value="Ankyrin repeat-containing domain"/>
    <property type="match status" value="1"/>
</dbReference>
<feature type="repeat" description="ANK" evidence="3">
    <location>
        <begin position="137"/>
        <end position="169"/>
    </location>
</feature>
<dbReference type="PROSITE" id="PS50297">
    <property type="entry name" value="ANK_REP_REGION"/>
    <property type="match status" value="2"/>
</dbReference>
<dbReference type="EMBL" id="JBHTBQ010000002">
    <property type="protein sequence ID" value="MFC7418443.1"/>
    <property type="molecule type" value="Genomic_DNA"/>
</dbReference>
<keyword evidence="4" id="KW-0812">Transmembrane</keyword>
<dbReference type="PROSITE" id="PS50088">
    <property type="entry name" value="ANK_REPEAT"/>
    <property type="match status" value="2"/>
</dbReference>
<sequence>MRQLIQLIITSLAIVFSFLPWLLGWHLIMSFGQENASIIQVQVRNLESVDVKKMIKIHDYGDLKSDGGFNPLSEVILYSKPDPEWIELIDDLVKSGAIVNEISSLDTPLQTAVYRNNTEFIKSLIKHGADVNFPDCDGETPLVLASELGRKEAIIELLRAGASKERKDKHGKTAVNYAKNNEITNLLK</sequence>
<evidence type="ECO:0000313" key="6">
    <source>
        <dbReference type="Proteomes" id="UP001596473"/>
    </source>
</evidence>
<dbReference type="SMART" id="SM00248">
    <property type="entry name" value="ANK"/>
    <property type="match status" value="2"/>
</dbReference>
<dbReference type="RefSeq" id="WP_380185438.1">
    <property type="nucleotide sequence ID" value="NZ_JBHTBQ010000002.1"/>
</dbReference>
<keyword evidence="6" id="KW-1185">Reference proteome</keyword>
<evidence type="ECO:0000256" key="3">
    <source>
        <dbReference type="PROSITE-ProRule" id="PRU00023"/>
    </source>
</evidence>
<evidence type="ECO:0000256" key="1">
    <source>
        <dbReference type="ARBA" id="ARBA00022737"/>
    </source>
</evidence>
<dbReference type="InterPro" id="IPR002110">
    <property type="entry name" value="Ankyrin_rpt"/>
</dbReference>
<dbReference type="Pfam" id="PF12796">
    <property type="entry name" value="Ank_2"/>
    <property type="match status" value="1"/>
</dbReference>
<keyword evidence="4" id="KW-0472">Membrane</keyword>
<gene>
    <name evidence="5" type="ORF">ACFQNF_00940</name>
</gene>
<comment type="caution">
    <text evidence="5">The sequence shown here is derived from an EMBL/GenBank/DDBJ whole genome shotgun (WGS) entry which is preliminary data.</text>
</comment>
<keyword evidence="4" id="KW-1133">Transmembrane helix</keyword>
<evidence type="ECO:0000256" key="2">
    <source>
        <dbReference type="ARBA" id="ARBA00023043"/>
    </source>
</evidence>
<dbReference type="Proteomes" id="UP001596473">
    <property type="component" value="Unassembled WGS sequence"/>
</dbReference>
<dbReference type="InterPro" id="IPR036770">
    <property type="entry name" value="Ankyrin_rpt-contain_sf"/>
</dbReference>
<evidence type="ECO:0000256" key="4">
    <source>
        <dbReference type="SAM" id="Phobius"/>
    </source>
</evidence>
<name>A0ABW2QRR7_9NEIS</name>
<evidence type="ECO:0000313" key="5">
    <source>
        <dbReference type="EMBL" id="MFC7418443.1"/>
    </source>
</evidence>
<dbReference type="PANTHER" id="PTHR24171">
    <property type="entry name" value="ANKYRIN REPEAT DOMAIN-CONTAINING PROTEIN 39-RELATED"/>
    <property type="match status" value="1"/>
</dbReference>
<dbReference type="SUPFAM" id="SSF48403">
    <property type="entry name" value="Ankyrin repeat"/>
    <property type="match status" value="1"/>
</dbReference>
<keyword evidence="2 3" id="KW-0040">ANK repeat</keyword>
<proteinExistence type="predicted"/>
<feature type="transmembrane region" description="Helical" evidence="4">
    <location>
        <begin position="7"/>
        <end position="28"/>
    </location>
</feature>
<reference evidence="6" key="1">
    <citation type="journal article" date="2019" name="Int. J. Syst. Evol. Microbiol.">
        <title>The Global Catalogue of Microorganisms (GCM) 10K type strain sequencing project: providing services to taxonomists for standard genome sequencing and annotation.</title>
        <authorList>
            <consortium name="The Broad Institute Genomics Platform"/>
            <consortium name="The Broad Institute Genome Sequencing Center for Infectious Disease"/>
            <person name="Wu L."/>
            <person name="Ma J."/>
        </authorList>
    </citation>
    <scope>NUCLEOTIDE SEQUENCE [LARGE SCALE GENOMIC DNA]</scope>
    <source>
        <strain evidence="6">CCUG 62945</strain>
    </source>
</reference>
<protein>
    <submittedName>
        <fullName evidence="5">Ankyrin repeat domain-containing protein</fullName>
    </submittedName>
</protein>
<feature type="repeat" description="ANK" evidence="3">
    <location>
        <begin position="104"/>
        <end position="136"/>
    </location>
</feature>
<accession>A0ABW2QRR7</accession>
<keyword evidence="1" id="KW-0677">Repeat</keyword>